<reference evidence="4 5" key="1">
    <citation type="submission" date="2019-05" db="EMBL/GenBank/DDBJ databases">
        <title>Emergence of the Ug99 lineage of the wheat stem rust pathogen through somatic hybridization.</title>
        <authorList>
            <person name="Li F."/>
            <person name="Upadhyaya N.M."/>
            <person name="Sperschneider J."/>
            <person name="Matny O."/>
            <person name="Nguyen-Phuc H."/>
            <person name="Mago R."/>
            <person name="Raley C."/>
            <person name="Miller M.E."/>
            <person name="Silverstein K.A.T."/>
            <person name="Henningsen E."/>
            <person name="Hirsch C.D."/>
            <person name="Visser B."/>
            <person name="Pretorius Z.A."/>
            <person name="Steffenson B.J."/>
            <person name="Schwessinger B."/>
            <person name="Dodds P.N."/>
            <person name="Figueroa M."/>
        </authorList>
    </citation>
    <scope>NUCLEOTIDE SEQUENCE [LARGE SCALE GENOMIC DNA]</scope>
    <source>
        <strain evidence="2">21-0</strain>
        <strain evidence="3 5">Ug99</strain>
    </source>
</reference>
<evidence type="ECO:0000313" key="3">
    <source>
        <dbReference type="EMBL" id="KAA1123256.1"/>
    </source>
</evidence>
<dbReference type="Proteomes" id="UP000324748">
    <property type="component" value="Unassembled WGS sequence"/>
</dbReference>
<gene>
    <name evidence="2" type="ORF">PGT21_008045</name>
    <name evidence="3" type="ORF">PGTUg99_016651</name>
</gene>
<keyword evidence="4" id="KW-1185">Reference proteome</keyword>
<sequence length="73" mass="8225">MKFGFPRLPPHKSLRSASTPRNSEVRSRSVAFPPGSLKEWNRDEQARPTKLHHGPSSTQTELNIAIAYRQAEA</sequence>
<dbReference type="EMBL" id="VSWC01000054">
    <property type="protein sequence ID" value="KAA1099456.1"/>
    <property type="molecule type" value="Genomic_DNA"/>
</dbReference>
<comment type="caution">
    <text evidence="2">The sequence shown here is derived from an EMBL/GenBank/DDBJ whole genome shotgun (WGS) entry which is preliminary data.</text>
</comment>
<evidence type="ECO:0000313" key="4">
    <source>
        <dbReference type="Proteomes" id="UP000324748"/>
    </source>
</evidence>
<evidence type="ECO:0000313" key="5">
    <source>
        <dbReference type="Proteomes" id="UP000325313"/>
    </source>
</evidence>
<evidence type="ECO:0000256" key="1">
    <source>
        <dbReference type="SAM" id="MobiDB-lite"/>
    </source>
</evidence>
<accession>A0A5B0PEM0</accession>
<dbReference type="Proteomes" id="UP000325313">
    <property type="component" value="Unassembled WGS sequence"/>
</dbReference>
<name>A0A5B0PEM0_PUCGR</name>
<dbReference type="EMBL" id="VDEP01000210">
    <property type="protein sequence ID" value="KAA1123256.1"/>
    <property type="molecule type" value="Genomic_DNA"/>
</dbReference>
<organism evidence="2 4">
    <name type="scientific">Puccinia graminis f. sp. tritici</name>
    <dbReference type="NCBI Taxonomy" id="56615"/>
    <lineage>
        <taxon>Eukaryota</taxon>
        <taxon>Fungi</taxon>
        <taxon>Dikarya</taxon>
        <taxon>Basidiomycota</taxon>
        <taxon>Pucciniomycotina</taxon>
        <taxon>Pucciniomycetes</taxon>
        <taxon>Pucciniales</taxon>
        <taxon>Pucciniaceae</taxon>
        <taxon>Puccinia</taxon>
    </lineage>
</organism>
<feature type="region of interest" description="Disordered" evidence="1">
    <location>
        <begin position="1"/>
        <end position="59"/>
    </location>
</feature>
<dbReference type="AlphaFoldDB" id="A0A5B0PEM0"/>
<protein>
    <submittedName>
        <fullName evidence="2">Uncharacterized protein</fullName>
    </submittedName>
</protein>
<evidence type="ECO:0000313" key="2">
    <source>
        <dbReference type="EMBL" id="KAA1099456.1"/>
    </source>
</evidence>
<proteinExistence type="predicted"/>